<organism evidence="4 5">
    <name type="scientific">Catenuloplanes indicus</name>
    <dbReference type="NCBI Taxonomy" id="137267"/>
    <lineage>
        <taxon>Bacteria</taxon>
        <taxon>Bacillati</taxon>
        <taxon>Actinomycetota</taxon>
        <taxon>Actinomycetes</taxon>
        <taxon>Micromonosporales</taxon>
        <taxon>Micromonosporaceae</taxon>
        <taxon>Catenuloplanes</taxon>
    </lineage>
</organism>
<dbReference type="InterPro" id="IPR025419">
    <property type="entry name" value="DUF4142"/>
</dbReference>
<evidence type="ECO:0000313" key="4">
    <source>
        <dbReference type="EMBL" id="MDQ0370978.1"/>
    </source>
</evidence>
<keyword evidence="5" id="KW-1185">Reference proteome</keyword>
<reference evidence="4 5" key="1">
    <citation type="submission" date="2023-07" db="EMBL/GenBank/DDBJ databases">
        <title>Sequencing the genomes of 1000 actinobacteria strains.</title>
        <authorList>
            <person name="Klenk H.-P."/>
        </authorList>
    </citation>
    <scope>NUCLEOTIDE SEQUENCE [LARGE SCALE GENOMIC DNA]</scope>
    <source>
        <strain evidence="4 5">DSM 44709</strain>
    </source>
</reference>
<evidence type="ECO:0000256" key="2">
    <source>
        <dbReference type="SAM" id="SignalP"/>
    </source>
</evidence>
<evidence type="ECO:0000259" key="3">
    <source>
        <dbReference type="Pfam" id="PF13628"/>
    </source>
</evidence>
<dbReference type="PANTHER" id="PTHR38593:SF1">
    <property type="entry name" value="BLR2558 PROTEIN"/>
    <property type="match status" value="1"/>
</dbReference>
<feature type="chain" id="PRO_5041941571" evidence="2">
    <location>
        <begin position="28"/>
        <end position="263"/>
    </location>
</feature>
<evidence type="ECO:0000256" key="1">
    <source>
        <dbReference type="SAM" id="Phobius"/>
    </source>
</evidence>
<proteinExistence type="predicted"/>
<keyword evidence="1" id="KW-1133">Transmembrane helix</keyword>
<dbReference type="Gene3D" id="1.20.1260.10">
    <property type="match status" value="1"/>
</dbReference>
<feature type="transmembrane region" description="Helical" evidence="1">
    <location>
        <begin position="229"/>
        <end position="249"/>
    </location>
</feature>
<protein>
    <submittedName>
        <fullName evidence="4">Outer membrane protein</fullName>
    </submittedName>
</protein>
<dbReference type="EMBL" id="JAUSUZ010000001">
    <property type="protein sequence ID" value="MDQ0370978.1"/>
    <property type="molecule type" value="Genomic_DNA"/>
</dbReference>
<comment type="caution">
    <text evidence="4">The sequence shown here is derived from an EMBL/GenBank/DDBJ whole genome shotgun (WGS) entry which is preliminary data.</text>
</comment>
<dbReference type="Proteomes" id="UP001240236">
    <property type="component" value="Unassembled WGS sequence"/>
</dbReference>
<keyword evidence="2" id="KW-0732">Signal</keyword>
<gene>
    <name evidence="4" type="ORF">J2S42_007647</name>
</gene>
<dbReference type="Pfam" id="PF13628">
    <property type="entry name" value="DUF4142"/>
    <property type="match status" value="1"/>
</dbReference>
<feature type="signal peptide" evidence="2">
    <location>
        <begin position="1"/>
        <end position="27"/>
    </location>
</feature>
<keyword evidence="1" id="KW-0472">Membrane</keyword>
<accession>A0AAE3W6R9</accession>
<sequence>MLWWRRVCGSLIVSAGLVIMQSAVAQAAEPGVPVPPGELIPDTGSGEVTDADIDLVVKVRLAGLWEIPAGEMAQEKSDNPRIKEIGKDIAEQHKVLDQLARDAAEKLDIKLPNKPNKNQQGWLDEMEEAEGEEFDQIYVDRLRAAHGSIFPAIATIRASTRNDTVRRLAQQANQFVATHLTLLESSDLVDFEALPTAPNPSASPSTAKANNQALNEVAATQTIQTNQNLVFGLIALVVAGGAFLAWRTMGTSGGRSSRRRSRF</sequence>
<evidence type="ECO:0000313" key="5">
    <source>
        <dbReference type="Proteomes" id="UP001240236"/>
    </source>
</evidence>
<keyword evidence="1" id="KW-0812">Transmembrane</keyword>
<dbReference type="InterPro" id="IPR012347">
    <property type="entry name" value="Ferritin-like"/>
</dbReference>
<feature type="domain" description="DUF4142" evidence="3">
    <location>
        <begin position="52"/>
        <end position="182"/>
    </location>
</feature>
<name>A0AAE3W6R9_9ACTN</name>
<dbReference type="AlphaFoldDB" id="A0AAE3W6R9"/>
<dbReference type="PANTHER" id="PTHR38593">
    <property type="entry name" value="BLR2558 PROTEIN"/>
    <property type="match status" value="1"/>
</dbReference>